<keyword evidence="5" id="KW-0347">Helicase</keyword>
<dbReference type="SMART" id="SM00487">
    <property type="entry name" value="DEXDc"/>
    <property type="match status" value="1"/>
</dbReference>
<dbReference type="PANTHER" id="PTHR47957:SF3">
    <property type="entry name" value="ATP-DEPENDENT HELICASE HRQ1"/>
    <property type="match status" value="1"/>
</dbReference>
<evidence type="ECO:0000313" key="5">
    <source>
        <dbReference type="EMBL" id="SHF02834.1"/>
    </source>
</evidence>
<dbReference type="CDD" id="cd17923">
    <property type="entry name" value="DEXHc_Hrq1-like"/>
    <property type="match status" value="1"/>
</dbReference>
<dbReference type="Gene3D" id="3.40.50.300">
    <property type="entry name" value="P-loop containing nucleotide triphosphate hydrolases"/>
    <property type="match status" value="2"/>
</dbReference>
<evidence type="ECO:0000259" key="3">
    <source>
        <dbReference type="PROSITE" id="PS51192"/>
    </source>
</evidence>
<dbReference type="PROSITE" id="PS51194">
    <property type="entry name" value="HELICASE_CTER"/>
    <property type="match status" value="1"/>
</dbReference>
<dbReference type="EMBL" id="FQUW01000013">
    <property type="protein sequence ID" value="SHF02834.1"/>
    <property type="molecule type" value="Genomic_DNA"/>
</dbReference>
<keyword evidence="1" id="KW-0547">Nucleotide-binding</keyword>
<evidence type="ECO:0000313" key="6">
    <source>
        <dbReference type="Proteomes" id="UP000184196"/>
    </source>
</evidence>
<dbReference type="GO" id="GO:0043138">
    <property type="term" value="F:3'-5' DNA helicase activity"/>
    <property type="evidence" value="ECO:0007669"/>
    <property type="project" value="TreeGrafter"/>
</dbReference>
<keyword evidence="6" id="KW-1185">Reference proteome</keyword>
<dbReference type="PANTHER" id="PTHR47957">
    <property type="entry name" value="ATP-DEPENDENT HELICASE HRQ1"/>
    <property type="match status" value="1"/>
</dbReference>
<dbReference type="InterPro" id="IPR011545">
    <property type="entry name" value="DEAD/DEAH_box_helicase_dom"/>
</dbReference>
<dbReference type="SMART" id="SM00490">
    <property type="entry name" value="HELICc"/>
    <property type="match status" value="1"/>
</dbReference>
<dbReference type="Pfam" id="PF00270">
    <property type="entry name" value="DEAD"/>
    <property type="match status" value="1"/>
</dbReference>
<evidence type="ECO:0000259" key="4">
    <source>
        <dbReference type="PROSITE" id="PS51194"/>
    </source>
</evidence>
<protein>
    <submittedName>
        <fullName evidence="5">Helicase conserved C-terminal domain-containing protein</fullName>
    </submittedName>
</protein>
<keyword evidence="5" id="KW-0378">Hydrolase</keyword>
<dbReference type="InterPro" id="IPR018973">
    <property type="entry name" value="MZB"/>
</dbReference>
<dbReference type="InterPro" id="IPR001650">
    <property type="entry name" value="Helicase_C-like"/>
</dbReference>
<dbReference type="PROSITE" id="PS51192">
    <property type="entry name" value="HELICASE_ATP_BIND_1"/>
    <property type="match status" value="1"/>
</dbReference>
<reference evidence="6" key="1">
    <citation type="submission" date="2016-11" db="EMBL/GenBank/DDBJ databases">
        <authorList>
            <person name="Varghese N."/>
            <person name="Submissions S."/>
        </authorList>
    </citation>
    <scope>NUCLEOTIDE SEQUENCE [LARGE SCALE GENOMIC DNA]</scope>
    <source>
        <strain evidence="6">DSM 11792</strain>
    </source>
</reference>
<organism evidence="5 6">
    <name type="scientific">Desulfofundulus australicus DSM 11792</name>
    <dbReference type="NCBI Taxonomy" id="1121425"/>
    <lineage>
        <taxon>Bacteria</taxon>
        <taxon>Bacillati</taxon>
        <taxon>Bacillota</taxon>
        <taxon>Clostridia</taxon>
        <taxon>Eubacteriales</taxon>
        <taxon>Peptococcaceae</taxon>
        <taxon>Desulfofundulus</taxon>
    </lineage>
</organism>
<dbReference type="GO" id="GO:0036297">
    <property type="term" value="P:interstrand cross-link repair"/>
    <property type="evidence" value="ECO:0007669"/>
    <property type="project" value="TreeGrafter"/>
</dbReference>
<dbReference type="GO" id="GO:0006289">
    <property type="term" value="P:nucleotide-excision repair"/>
    <property type="evidence" value="ECO:0007669"/>
    <property type="project" value="TreeGrafter"/>
</dbReference>
<name>A0A1M4YAN6_9FIRM</name>
<proteinExistence type="predicted"/>
<dbReference type="GO" id="GO:0005524">
    <property type="term" value="F:ATP binding"/>
    <property type="evidence" value="ECO:0007669"/>
    <property type="project" value="UniProtKB-KW"/>
</dbReference>
<gene>
    <name evidence="5" type="ORF">SAMN02745218_01304</name>
</gene>
<dbReference type="Proteomes" id="UP000184196">
    <property type="component" value="Unassembled WGS sequence"/>
</dbReference>
<dbReference type="SUPFAM" id="SSF52540">
    <property type="entry name" value="P-loop containing nucleoside triphosphate hydrolases"/>
    <property type="match status" value="2"/>
</dbReference>
<feature type="domain" description="Helicase C-terminal" evidence="4">
    <location>
        <begin position="945"/>
        <end position="1129"/>
    </location>
</feature>
<evidence type="ECO:0000256" key="2">
    <source>
        <dbReference type="ARBA" id="ARBA00022840"/>
    </source>
</evidence>
<dbReference type="InterPro" id="IPR014001">
    <property type="entry name" value="Helicase_ATP-bd"/>
</dbReference>
<dbReference type="Pfam" id="PF00271">
    <property type="entry name" value="Helicase_C"/>
    <property type="match status" value="1"/>
</dbReference>
<feature type="domain" description="Helicase ATP-binding" evidence="3">
    <location>
        <begin position="99"/>
        <end position="300"/>
    </location>
</feature>
<dbReference type="OrthoDB" id="9774462at2"/>
<dbReference type="InterPro" id="IPR027417">
    <property type="entry name" value="P-loop_NTPase"/>
</dbReference>
<evidence type="ECO:0000256" key="1">
    <source>
        <dbReference type="ARBA" id="ARBA00022741"/>
    </source>
</evidence>
<dbReference type="Pfam" id="PF09369">
    <property type="entry name" value="MZB"/>
    <property type="match status" value="1"/>
</dbReference>
<dbReference type="RefSeq" id="WP_073164338.1">
    <property type="nucleotide sequence ID" value="NZ_FQUW01000013.1"/>
</dbReference>
<sequence>MSINPINATEAIRESYLSYLTTTFRFRDATLQEQFESNLRQGADFIKGPILEATPPFERGSTIAGLIEEGILSSQFNALNTPLLPVDRTLYRHQEEAIRKLVVDRRNVVVATGTGSGKTETFLIPILNYLFREEEAGRLGPGVRALLLYPMNALANDQLVRLRILLKNYPRITFGRYTGETEESHTVALERYRRTFRGEEPLKNELISRQQMRENPPHILLTNYAMLEYLLLRPRDSVFFDSIYAQYWRFIVIDEAHTYSGAKGIEMAMLLRRLKDRVVAGEEGRLQCIATSATLGGREDARRIVDFASQLFGEPFEWSEDDPARQDVIEAVRLPVARKTEGWGKPAPQIYKIWQEIIADTCADEVTGEVIRELAKHGKEKGIPQTVLAEATEKSSGAKGWRAFLYEVLKGDLRVIALQQELQEGPQDFWYLAGRIFPDVSDPAEALVSLVDLANKAKVDGESPPLLPARYHLFVRAIEGAYLSLKPEKRLFLARRESWKEDERDYPVFEVATCRQCGATYLVGYLCSDNGQNYLKQLGTRSEKIAYFLLLPEEVSINTFDEDEEVEFPQPHTSANAFESYLLCGSCGAVERENATVPPCRCGRGNYYRVVRVPVTRDQKVFLCPACGKRSSQGMVWRFLVGTDAAASVLATALYQQIIPKKREILEESQTAEDPWCSFSVTRGRERRKFGTLDDSRKLLVFSDSRQDAAFFAPYLNRTYNQILRRNLILKVIQEHKDEVLSNRWRIQDLINPLLEMIKEADLLPGCSIQEQKNEAWKWVLHEFLALDRRISLEGLGLLGFTLVKPPHWAPPRPLMQAPWNLTEAEIWMLYQILIDTLRVKGAVLFPEHISPRDAFFQPRNRELYFRAHVASRQKGVFSWNSAVLNSRLDFLIRLARNISPGISEEECRGVLKNIWRSLALENPASCWRPYFSSDSLRGEGVVYRIRYNVWELKPTLIDESLTWYICDKCHTLTLHNIRNTCVTYRCPGKLRPCKPEELFQQNHYYKLYLNVLPLRMVAEEHTAQLTSEAAAELQNRFVNGEVNVLSCSTTFELGVDVGELEAVFMRNMPPSAANYIQRAGRAGRRTDTTAFALTFAQRRSHDLDHYREPWRMVSGKVQAPYFKIENEKIVRRHIYATALSAFWRREEYREVFGTVESFFFDRTGPDLFAAYLDSCPNVLLQSLKRIVPASLLKSVDLDGWGWVASLLDPKDGLLRKAEEEVRSDVEQLEEVRRKLFMEGKRVDHLTRLINTIKSKNLIDFLSSRNIIPKYGFPVDVVELHLLHHGEEARRLQLERDLRIALSEYAPSSQVVAGGKLWTSRYIKRLPNREWERFRYAICDQCQSFVREREELVRENEELAERFRLCPVCGQRYRNQGVFIIPTFGFITDRKGPTTPGEEKPERTYATRVYFSGEASEEDIVEVPLGNVRLRAVPASRGKLVVINNAGLIGFKVCYRCGYSVLGNETPKKPHRTRLDTECSGTLQSHLSLGHEFETDILKLSFEGYENADLGFWYSLLYALLEGICKALDIERQDLDGCLYPASPNPAVRTLVLFDDVPGGAGHVRRVARHDSLLMVLKTSLERLAQCECGGPEGNASCYGCLRHYRNQFCHELLKRGTVITFLRDVLRVGC</sequence>
<keyword evidence="2" id="KW-0067">ATP-binding</keyword>
<dbReference type="GO" id="GO:0003676">
    <property type="term" value="F:nucleic acid binding"/>
    <property type="evidence" value="ECO:0007669"/>
    <property type="project" value="InterPro"/>
</dbReference>
<accession>A0A1M4YAN6</accession>